<protein>
    <recommendedName>
        <fullName evidence="2">Endonuclease/exonuclease/phosphatase domain-containing protein</fullName>
    </recommendedName>
</protein>
<evidence type="ECO:0000256" key="1">
    <source>
        <dbReference type="SAM" id="Phobius"/>
    </source>
</evidence>
<feature type="domain" description="Endonuclease/exonuclease/phosphatase" evidence="2">
    <location>
        <begin position="108"/>
        <end position="317"/>
    </location>
</feature>
<keyword evidence="4" id="KW-1185">Reference proteome</keyword>
<dbReference type="SUPFAM" id="SSF56219">
    <property type="entry name" value="DNase I-like"/>
    <property type="match status" value="1"/>
</dbReference>
<reference evidence="3 4" key="1">
    <citation type="submission" date="2017-07" db="EMBL/GenBank/DDBJ databases">
        <title>Draft whole genome sequences of clinical Proprionibacteriaceae strains.</title>
        <authorList>
            <person name="Bernier A.-M."/>
            <person name="Bernard K."/>
            <person name="Domingo M.-C."/>
        </authorList>
    </citation>
    <scope>NUCLEOTIDE SEQUENCE [LARGE SCALE GENOMIC DNA]</scope>
    <source>
        <strain evidence="3 4">NML 150081</strain>
    </source>
</reference>
<proteinExistence type="predicted"/>
<dbReference type="RefSeq" id="WP_094455298.1">
    <property type="nucleotide sequence ID" value="NZ_NMVJ01000009.1"/>
</dbReference>
<comment type="caution">
    <text evidence="3">The sequence shown here is derived from an EMBL/GenBank/DDBJ whole genome shotgun (WGS) entry which is preliminary data.</text>
</comment>
<sequence length="328" mass="35859">MPRPRPFTTAVGVLLLVIGAAAALPLWVMWLVPRTQLVHTYAVYAASFIPYVALPTLVALLGLVLLARRLWRWVATGVLLFALICFGLPLLGTFPDDPGPAGDLQFLSINAQFGQVEVTDIEALVEPGTDIVAITEYTPELERRIADSDFGREFPHRVGEARPGADGTAVYAREPISLIDQHNGWAVNLLVQPTAQDGIDYTVAVVHPVAPTVGPDRWDADAHGIAAWLRPHVQPRFVAIGDFNAAREHVTMGYFRDIGLTDPQSSLTLGRSMLAKWQPTWPVGAKVPPFVRIDHVLVPQHSTFASNRYRDLPGSDHRAVLGGIFPGR</sequence>
<evidence type="ECO:0000313" key="3">
    <source>
        <dbReference type="EMBL" id="OYN89502.1"/>
    </source>
</evidence>
<dbReference type="OrthoDB" id="2340043at2"/>
<dbReference type="InterPro" id="IPR005135">
    <property type="entry name" value="Endo/exonuclease/phosphatase"/>
</dbReference>
<accession>A0A255EJ95</accession>
<dbReference type="Gene3D" id="3.60.10.10">
    <property type="entry name" value="Endonuclease/exonuclease/phosphatase"/>
    <property type="match status" value="1"/>
</dbReference>
<dbReference type="GO" id="GO:0003824">
    <property type="term" value="F:catalytic activity"/>
    <property type="evidence" value="ECO:0007669"/>
    <property type="project" value="InterPro"/>
</dbReference>
<feature type="transmembrane region" description="Helical" evidence="1">
    <location>
        <begin position="42"/>
        <end position="66"/>
    </location>
</feature>
<dbReference type="InterPro" id="IPR036691">
    <property type="entry name" value="Endo/exonu/phosph_ase_sf"/>
</dbReference>
<keyword evidence="1" id="KW-0812">Transmembrane</keyword>
<gene>
    <name evidence="3" type="ORF">CGZ91_11490</name>
</gene>
<evidence type="ECO:0000313" key="4">
    <source>
        <dbReference type="Proteomes" id="UP000216300"/>
    </source>
</evidence>
<keyword evidence="1" id="KW-0472">Membrane</keyword>
<organism evidence="3 4">
    <name type="scientific">Parenemella sanctibonifatiensis</name>
    <dbReference type="NCBI Taxonomy" id="2016505"/>
    <lineage>
        <taxon>Bacteria</taxon>
        <taxon>Bacillati</taxon>
        <taxon>Actinomycetota</taxon>
        <taxon>Actinomycetes</taxon>
        <taxon>Propionibacteriales</taxon>
        <taxon>Propionibacteriaceae</taxon>
        <taxon>Parenemella</taxon>
    </lineage>
</organism>
<feature type="transmembrane region" description="Helical" evidence="1">
    <location>
        <begin position="73"/>
        <end position="91"/>
    </location>
</feature>
<dbReference type="Proteomes" id="UP000216300">
    <property type="component" value="Unassembled WGS sequence"/>
</dbReference>
<keyword evidence="1" id="KW-1133">Transmembrane helix</keyword>
<dbReference type="AlphaFoldDB" id="A0A255EJ95"/>
<evidence type="ECO:0000259" key="2">
    <source>
        <dbReference type="Pfam" id="PF03372"/>
    </source>
</evidence>
<name>A0A255EJ95_9ACTN</name>
<dbReference type="Pfam" id="PF03372">
    <property type="entry name" value="Exo_endo_phos"/>
    <property type="match status" value="1"/>
</dbReference>
<dbReference type="EMBL" id="NMVJ01000009">
    <property type="protein sequence ID" value="OYN89502.1"/>
    <property type="molecule type" value="Genomic_DNA"/>
</dbReference>